<dbReference type="InterPro" id="IPR001452">
    <property type="entry name" value="SH3_domain"/>
</dbReference>
<sequence length="663" mass="75057">MVEFRRQVFFFTVPHNQWRRTNHRKFGVRGYTWEGSPVLLTARRLSCSSRTADGRHNSSPSASSLPSLPFPSASGAALTTAPALSPFVAAGYLDSVDALGLELPTPAPVGGLSARDPASTDTDLIFLESIRKRESPEKLTNGGELSLAVRLSEECDRIRSKDAWELADLLRKPHLKAVLGTHDVVTGRSQEQDILWEFQQPEIMSSLNDDGIRIVGIRRSPNEPLGMTVQVDDNGNLLIARILAGGIIERQGTLKVGDVILEVNGYPAESPEMLQERIAYSKDSITFKVSPSKDDNEQISSEYTTNVAKQNGVNSVCYMRALFNYNPMEDTLLPCKEIGLEFQHGDILQIVDQSDPNWWQAKRVGWNGPAGLIPSQELEERRKAFVAPDADYVHKIGICGTRISKKKKKIKYQSKSNNDYDKAELMLYEEVTRMPPFKRRTLALVGSQGVGRRTLKNRLINSNPEKFGSVMPYTSRPQRDYEDNGKCYWFVDRETMENDIRNHKFFEYGEHKGHLYGTTLDSIREVINDGKMCVLDCSPAALKVLHNSSEFMPYVIFIAAPGMEQLKTLHNYGRGSRSLMFDRQSSIRFSSQRARTLQSLQTMFEEEDLLRMVEESSCLQRTYEKYIDTVIVNEDHDETFRKVVQQLDTLSSGDQWVPVNWVY</sequence>
<dbReference type="CDD" id="cd11862">
    <property type="entry name" value="SH3_MPP"/>
    <property type="match status" value="1"/>
</dbReference>
<dbReference type="Gene3D" id="1.10.287.650">
    <property type="entry name" value="L27 domain"/>
    <property type="match status" value="1"/>
</dbReference>
<comment type="similarity">
    <text evidence="1">Belongs to the MAGUK family.</text>
</comment>
<name>A0AAV7XWS4_9NEOP</name>
<evidence type="ECO:0000313" key="7">
    <source>
        <dbReference type="EMBL" id="KAJ1530997.1"/>
    </source>
</evidence>
<dbReference type="SMART" id="SM00072">
    <property type="entry name" value="GuKc"/>
    <property type="match status" value="1"/>
</dbReference>
<gene>
    <name evidence="7" type="ORF">ONE63_005830</name>
</gene>
<proteinExistence type="inferred from homology"/>
<dbReference type="Pfam" id="PF07653">
    <property type="entry name" value="SH3_2"/>
    <property type="match status" value="1"/>
</dbReference>
<dbReference type="InterPro" id="IPR036892">
    <property type="entry name" value="L27_dom_sf"/>
</dbReference>
<dbReference type="PROSITE" id="PS50106">
    <property type="entry name" value="PDZ"/>
    <property type="match status" value="1"/>
</dbReference>
<dbReference type="Proteomes" id="UP001075354">
    <property type="component" value="Chromosome 2"/>
</dbReference>
<dbReference type="EMBL" id="JAPTSV010000002">
    <property type="protein sequence ID" value="KAJ1530997.1"/>
    <property type="molecule type" value="Genomic_DNA"/>
</dbReference>
<dbReference type="PROSITE" id="PS00856">
    <property type="entry name" value="GUANYLATE_KINASE_1"/>
    <property type="match status" value="1"/>
</dbReference>
<dbReference type="PROSITE" id="PS50052">
    <property type="entry name" value="GUANYLATE_KINASE_2"/>
    <property type="match status" value="1"/>
</dbReference>
<protein>
    <recommendedName>
        <fullName evidence="9">MAGUK p55 subfamily member 6</fullName>
    </recommendedName>
</protein>
<dbReference type="InterPro" id="IPR036034">
    <property type="entry name" value="PDZ_sf"/>
</dbReference>
<dbReference type="InterPro" id="IPR008145">
    <property type="entry name" value="GK/Ca_channel_bsu"/>
</dbReference>
<dbReference type="AlphaFoldDB" id="A0AAV7XWS4"/>
<evidence type="ECO:0008006" key="9">
    <source>
        <dbReference type="Google" id="ProtNLM"/>
    </source>
</evidence>
<dbReference type="SMART" id="SM00228">
    <property type="entry name" value="PDZ"/>
    <property type="match status" value="1"/>
</dbReference>
<dbReference type="FunFam" id="3.30.63.10:FF:000002">
    <property type="entry name" value="Guanylate kinase 1"/>
    <property type="match status" value="1"/>
</dbReference>
<feature type="domain" description="Guanylate kinase-like" evidence="5">
    <location>
        <begin position="439"/>
        <end position="648"/>
    </location>
</feature>
<evidence type="ECO:0000313" key="8">
    <source>
        <dbReference type="Proteomes" id="UP001075354"/>
    </source>
</evidence>
<dbReference type="Gene3D" id="3.40.50.300">
    <property type="entry name" value="P-loop containing nucleotide triphosphate hydrolases"/>
    <property type="match status" value="1"/>
</dbReference>
<evidence type="ECO:0000259" key="5">
    <source>
        <dbReference type="PROSITE" id="PS50052"/>
    </source>
</evidence>
<feature type="domain" description="PDZ" evidence="6">
    <location>
        <begin position="214"/>
        <end position="293"/>
    </location>
</feature>
<dbReference type="SUPFAM" id="SSF50156">
    <property type="entry name" value="PDZ domain-like"/>
    <property type="match status" value="1"/>
</dbReference>
<dbReference type="PANTHER" id="PTHR23122">
    <property type="entry name" value="MEMBRANE-ASSOCIATED GUANYLATE KINASE MAGUK"/>
    <property type="match status" value="1"/>
</dbReference>
<dbReference type="InterPro" id="IPR036028">
    <property type="entry name" value="SH3-like_dom_sf"/>
</dbReference>
<dbReference type="InterPro" id="IPR001478">
    <property type="entry name" value="PDZ"/>
</dbReference>
<dbReference type="SUPFAM" id="SSF52540">
    <property type="entry name" value="P-loop containing nucleoside triphosphate hydrolases"/>
    <property type="match status" value="1"/>
</dbReference>
<evidence type="ECO:0000256" key="2">
    <source>
        <dbReference type="ARBA" id="ARBA00022443"/>
    </source>
</evidence>
<keyword evidence="2 3" id="KW-0728">SH3 domain</keyword>
<organism evidence="7 8">
    <name type="scientific">Megalurothrips usitatus</name>
    <name type="common">bean blossom thrips</name>
    <dbReference type="NCBI Taxonomy" id="439358"/>
    <lineage>
        <taxon>Eukaryota</taxon>
        <taxon>Metazoa</taxon>
        <taxon>Ecdysozoa</taxon>
        <taxon>Arthropoda</taxon>
        <taxon>Hexapoda</taxon>
        <taxon>Insecta</taxon>
        <taxon>Pterygota</taxon>
        <taxon>Neoptera</taxon>
        <taxon>Paraneoptera</taxon>
        <taxon>Thysanoptera</taxon>
        <taxon>Terebrantia</taxon>
        <taxon>Thripoidea</taxon>
        <taxon>Thripidae</taxon>
        <taxon>Megalurothrips</taxon>
    </lineage>
</organism>
<dbReference type="InterPro" id="IPR008144">
    <property type="entry name" value="Guanylate_kin-like_dom"/>
</dbReference>
<dbReference type="Pfam" id="PF00595">
    <property type="entry name" value="PDZ"/>
    <property type="match status" value="1"/>
</dbReference>
<evidence type="ECO:0000259" key="4">
    <source>
        <dbReference type="PROSITE" id="PS50002"/>
    </source>
</evidence>
<evidence type="ECO:0000256" key="1">
    <source>
        <dbReference type="ARBA" id="ARBA00007014"/>
    </source>
</evidence>
<comment type="caution">
    <text evidence="7">The sequence shown here is derived from an EMBL/GenBank/DDBJ whole genome shotgun (WGS) entry which is preliminary data.</text>
</comment>
<keyword evidence="8" id="KW-1185">Reference proteome</keyword>
<dbReference type="PROSITE" id="PS50002">
    <property type="entry name" value="SH3"/>
    <property type="match status" value="1"/>
</dbReference>
<dbReference type="InterPro" id="IPR020590">
    <property type="entry name" value="Guanylate_kinase_CS"/>
</dbReference>
<accession>A0AAV7XWS4</accession>
<feature type="domain" description="SH3" evidence="4">
    <location>
        <begin position="314"/>
        <end position="383"/>
    </location>
</feature>
<evidence type="ECO:0000256" key="3">
    <source>
        <dbReference type="PROSITE-ProRule" id="PRU00192"/>
    </source>
</evidence>
<dbReference type="FunFam" id="2.30.30.40:FF:000069">
    <property type="entry name" value="MAGUK p55 subfamily member 6"/>
    <property type="match status" value="1"/>
</dbReference>
<dbReference type="Gene3D" id="2.30.42.10">
    <property type="match status" value="1"/>
</dbReference>
<dbReference type="SUPFAM" id="SSF50044">
    <property type="entry name" value="SH3-domain"/>
    <property type="match status" value="1"/>
</dbReference>
<reference evidence="7" key="1">
    <citation type="submission" date="2022-12" db="EMBL/GenBank/DDBJ databases">
        <title>Chromosome-level genome assembly of the bean flower thrips Megalurothrips usitatus.</title>
        <authorList>
            <person name="Ma L."/>
            <person name="Liu Q."/>
            <person name="Li H."/>
            <person name="Cai W."/>
        </authorList>
    </citation>
    <scope>NUCLEOTIDE SEQUENCE</scope>
    <source>
        <strain evidence="7">Cailab_2022a</strain>
    </source>
</reference>
<dbReference type="InterPro" id="IPR050716">
    <property type="entry name" value="MAGUK"/>
</dbReference>
<dbReference type="Pfam" id="PF00625">
    <property type="entry name" value="Guanylate_kin"/>
    <property type="match status" value="1"/>
</dbReference>
<dbReference type="SUPFAM" id="SSF101288">
    <property type="entry name" value="L27 domain"/>
    <property type="match status" value="1"/>
</dbReference>
<dbReference type="SMART" id="SM00326">
    <property type="entry name" value="SH3"/>
    <property type="match status" value="1"/>
</dbReference>
<dbReference type="Gene3D" id="2.30.30.40">
    <property type="entry name" value="SH3 Domains"/>
    <property type="match status" value="1"/>
</dbReference>
<evidence type="ECO:0000259" key="6">
    <source>
        <dbReference type="PROSITE" id="PS50106"/>
    </source>
</evidence>
<dbReference type="InterPro" id="IPR027417">
    <property type="entry name" value="P-loop_NTPase"/>
</dbReference>